<accession>A0AAE1DCZ0</accession>
<keyword evidence="3" id="KW-1185">Reference proteome</keyword>
<feature type="compositionally biased region" description="Low complexity" evidence="1">
    <location>
        <begin position="147"/>
        <end position="164"/>
    </location>
</feature>
<evidence type="ECO:0000313" key="2">
    <source>
        <dbReference type="EMBL" id="KAK3764848.1"/>
    </source>
</evidence>
<dbReference type="SUPFAM" id="SSF48403">
    <property type="entry name" value="Ankyrin repeat"/>
    <property type="match status" value="1"/>
</dbReference>
<dbReference type="Gene3D" id="1.25.40.20">
    <property type="entry name" value="Ankyrin repeat-containing domain"/>
    <property type="match status" value="1"/>
</dbReference>
<gene>
    <name evidence="2" type="ORF">RRG08_041266</name>
</gene>
<protein>
    <recommendedName>
        <fullName evidence="4">Ankyrin repeat protein</fullName>
    </recommendedName>
</protein>
<sequence>MGKHDSDILTFVKLAHKGEGSRKLRGLIEHAPNEEIMAWRDADSLDVMHNIILSNNSEVVEFMLQRGHFVRPYQPDVLLYSSLAALLGERTVLQILLQYRPDDYFPSKIPMKLPDSVKDKLMSNKDGKFSPTGVILKLTKLPEVSSTSSLSSLSSSSSSSSLSTRGDKKEPSRRISQLSESRSSPQQYQIESLPTLLTSLCQLAEAGKTTSPLDVAARAGHTECVSVILNQCVLKRHADDVLDDKSDVTLACIADSPQSLALLLHRKSPDKRTWEKAVEVCLHHALPDCLDLLQQLQNRETKHMFKGMNFFHVLYTYSSEHGARSYARLAQATEVLVRHGHDVGARTPSRTFPMYSLLTHAFCFHDYDNTQYYIKALRVLLKHGADPNHDEVKLEKRYPKVMAGRILGRSAFSSALHCLMETVEQYSQYLQSPALAVKFVEDCASVLMCNRKSSMNKIGFIGNTDKMTIQGSILHQLAKSSVFLGVNSAIIRCVLRHGADPNLKVEGKYAINVFFDRLFEKMKSLKVVDVKNKHMEDAMTICRLCMFMKYSAIKDCLDIFVKDHKMESSLQVQPYVKAVTEELRRRSRQIHPLRDTSAWAAWQACGCRFENVHKLQVPSEIKTYILPMAF</sequence>
<evidence type="ECO:0000313" key="3">
    <source>
        <dbReference type="Proteomes" id="UP001283361"/>
    </source>
</evidence>
<evidence type="ECO:0008006" key="4">
    <source>
        <dbReference type="Google" id="ProtNLM"/>
    </source>
</evidence>
<name>A0AAE1DCZ0_9GAST</name>
<proteinExistence type="predicted"/>
<feature type="region of interest" description="Disordered" evidence="1">
    <location>
        <begin position="147"/>
        <end position="187"/>
    </location>
</feature>
<reference evidence="2" key="1">
    <citation type="journal article" date="2023" name="G3 (Bethesda)">
        <title>A reference genome for the long-term kleptoplast-retaining sea slug Elysia crispata morphotype clarki.</title>
        <authorList>
            <person name="Eastman K.E."/>
            <person name="Pendleton A.L."/>
            <person name="Shaikh M.A."/>
            <person name="Suttiyut T."/>
            <person name="Ogas R."/>
            <person name="Tomko P."/>
            <person name="Gavelis G."/>
            <person name="Widhalm J.R."/>
            <person name="Wisecaver J.H."/>
        </authorList>
    </citation>
    <scope>NUCLEOTIDE SEQUENCE</scope>
    <source>
        <strain evidence="2">ECLA1</strain>
    </source>
</reference>
<dbReference type="EMBL" id="JAWDGP010004377">
    <property type="protein sequence ID" value="KAK3764848.1"/>
    <property type="molecule type" value="Genomic_DNA"/>
</dbReference>
<dbReference type="Proteomes" id="UP001283361">
    <property type="component" value="Unassembled WGS sequence"/>
</dbReference>
<feature type="compositionally biased region" description="Polar residues" evidence="1">
    <location>
        <begin position="174"/>
        <end position="187"/>
    </location>
</feature>
<evidence type="ECO:0000256" key="1">
    <source>
        <dbReference type="SAM" id="MobiDB-lite"/>
    </source>
</evidence>
<organism evidence="2 3">
    <name type="scientific">Elysia crispata</name>
    <name type="common">lettuce slug</name>
    <dbReference type="NCBI Taxonomy" id="231223"/>
    <lineage>
        <taxon>Eukaryota</taxon>
        <taxon>Metazoa</taxon>
        <taxon>Spiralia</taxon>
        <taxon>Lophotrochozoa</taxon>
        <taxon>Mollusca</taxon>
        <taxon>Gastropoda</taxon>
        <taxon>Heterobranchia</taxon>
        <taxon>Euthyneura</taxon>
        <taxon>Panpulmonata</taxon>
        <taxon>Sacoglossa</taxon>
        <taxon>Placobranchoidea</taxon>
        <taxon>Plakobranchidae</taxon>
        <taxon>Elysia</taxon>
    </lineage>
</organism>
<dbReference type="InterPro" id="IPR036770">
    <property type="entry name" value="Ankyrin_rpt-contain_sf"/>
</dbReference>
<dbReference type="AlphaFoldDB" id="A0AAE1DCZ0"/>
<comment type="caution">
    <text evidence="2">The sequence shown here is derived from an EMBL/GenBank/DDBJ whole genome shotgun (WGS) entry which is preliminary data.</text>
</comment>